<evidence type="ECO:0000313" key="1">
    <source>
        <dbReference type="EMBL" id="KAL3659670.1"/>
    </source>
</evidence>
<protein>
    <recommendedName>
        <fullName evidence="3">FLYWCH-type domain-containing protein</fullName>
    </recommendedName>
</protein>
<organism evidence="1 2">
    <name type="scientific">Phytophthora oleae</name>
    <dbReference type="NCBI Taxonomy" id="2107226"/>
    <lineage>
        <taxon>Eukaryota</taxon>
        <taxon>Sar</taxon>
        <taxon>Stramenopiles</taxon>
        <taxon>Oomycota</taxon>
        <taxon>Peronosporomycetes</taxon>
        <taxon>Peronosporales</taxon>
        <taxon>Peronosporaceae</taxon>
        <taxon>Phytophthora</taxon>
    </lineage>
</organism>
<evidence type="ECO:0000313" key="2">
    <source>
        <dbReference type="Proteomes" id="UP001632037"/>
    </source>
</evidence>
<reference evidence="1 2" key="1">
    <citation type="submission" date="2024-09" db="EMBL/GenBank/DDBJ databases">
        <title>Genome sequencing and assembly of Phytophthora oleae, isolate VK10A, causative agent of rot of olive drupes.</title>
        <authorList>
            <person name="Conti Taguali S."/>
            <person name="Riolo M."/>
            <person name="La Spada F."/>
            <person name="Cacciola S.O."/>
            <person name="Dionisio G."/>
        </authorList>
    </citation>
    <scope>NUCLEOTIDE SEQUENCE [LARGE SCALE GENOMIC DNA]</scope>
    <source>
        <strain evidence="1 2">VK10A</strain>
    </source>
</reference>
<name>A0ABD3EYN7_9STRA</name>
<keyword evidence="2" id="KW-1185">Reference proteome</keyword>
<accession>A0ABD3EYN7</accession>
<proteinExistence type="predicted"/>
<evidence type="ECO:0008006" key="3">
    <source>
        <dbReference type="Google" id="ProtNLM"/>
    </source>
</evidence>
<dbReference type="EMBL" id="JBIMZQ010000045">
    <property type="protein sequence ID" value="KAL3659670.1"/>
    <property type="molecule type" value="Genomic_DNA"/>
</dbReference>
<comment type="caution">
    <text evidence="1">The sequence shown here is derived from an EMBL/GenBank/DDBJ whole genome shotgun (WGS) entry which is preliminary data.</text>
</comment>
<sequence length="132" mass="14893">MPVAVQAFVWSPDPLALYDANDIAHIPACVRSAVLGFKQTPTCIPEPLPRSHRSIIFKYGVRVTFVLNRTPVLGWLCMASDACRRKCTFLQLHGGKTSYPTKHLSDTHQIVSSKTMLQTTRKRSRDEEVNRI</sequence>
<gene>
    <name evidence="1" type="ORF">V7S43_015345</name>
</gene>
<dbReference type="AlphaFoldDB" id="A0ABD3EYN7"/>
<dbReference type="Proteomes" id="UP001632037">
    <property type="component" value="Unassembled WGS sequence"/>
</dbReference>